<accession>A0A1I8FCC9</accession>
<evidence type="ECO:0000256" key="4">
    <source>
        <dbReference type="ARBA" id="ARBA00023136"/>
    </source>
</evidence>
<dbReference type="SUPFAM" id="SSF103473">
    <property type="entry name" value="MFS general substrate transporter"/>
    <property type="match status" value="1"/>
</dbReference>
<keyword evidence="2 5" id="KW-0812">Transmembrane</keyword>
<feature type="transmembrane region" description="Helical" evidence="5">
    <location>
        <begin position="38"/>
        <end position="56"/>
    </location>
</feature>
<dbReference type="GO" id="GO:0016020">
    <property type="term" value="C:membrane"/>
    <property type="evidence" value="ECO:0007669"/>
    <property type="project" value="UniProtKB-SubCell"/>
</dbReference>
<name>A0A1I8FCC9_9PLAT</name>
<dbReference type="InterPro" id="IPR036259">
    <property type="entry name" value="MFS_trans_sf"/>
</dbReference>
<evidence type="ECO:0000256" key="2">
    <source>
        <dbReference type="ARBA" id="ARBA00022692"/>
    </source>
</evidence>
<keyword evidence="6" id="KW-1185">Reference proteome</keyword>
<keyword evidence="3 5" id="KW-1133">Transmembrane helix</keyword>
<evidence type="ECO:0000256" key="5">
    <source>
        <dbReference type="SAM" id="Phobius"/>
    </source>
</evidence>
<evidence type="ECO:0000256" key="1">
    <source>
        <dbReference type="ARBA" id="ARBA00004141"/>
    </source>
</evidence>
<reference evidence="7" key="1">
    <citation type="submission" date="2016-11" db="UniProtKB">
        <authorList>
            <consortium name="WormBaseParasite"/>
        </authorList>
    </citation>
    <scope>IDENTIFICATION</scope>
</reference>
<protein>
    <submittedName>
        <fullName evidence="7">Aa_trans domain-containing protein</fullName>
    </submittedName>
</protein>
<evidence type="ECO:0000256" key="3">
    <source>
        <dbReference type="ARBA" id="ARBA00022989"/>
    </source>
</evidence>
<sequence>SAGRPVVLISCAAELSLSLAECLAPNLPVYLTLHFCRGIFATVGLLAAVCVAEFVACRHRAAVANLLWRVLVLRLRVCGLAGLLCAALALAAGVAALADGQRRNSEALRVCQRIAKINQRSIPTATVELMTAQRPVFQSESHIKELFNTPVMLRKTLVLFSGLVSRFAISLTYYGVSLDSGFVVASNAFHGAVSLIEAPPTWLPGCWPTRLGRRVPSMAMYIGLGACLALLNLPDRDSVIYTLICPDRQAVGHQRISGADSLYSGNLARPLCATPACSLAAPSAGRLGCRPFVVMNGGGRRLQAGRQRRFRLPERRRRPCDRRVSQWSQPRARTRGSGEFASAKPRSCLEPGYDDDPPYLFFLSSIVSDQSVRVIGSSRT</sequence>
<feature type="transmembrane region" description="Helical" evidence="5">
    <location>
        <begin position="77"/>
        <end position="98"/>
    </location>
</feature>
<dbReference type="Proteomes" id="UP000095280">
    <property type="component" value="Unplaced"/>
</dbReference>
<proteinExistence type="predicted"/>
<organism evidence="6 7">
    <name type="scientific">Macrostomum lignano</name>
    <dbReference type="NCBI Taxonomy" id="282301"/>
    <lineage>
        <taxon>Eukaryota</taxon>
        <taxon>Metazoa</taxon>
        <taxon>Spiralia</taxon>
        <taxon>Lophotrochozoa</taxon>
        <taxon>Platyhelminthes</taxon>
        <taxon>Rhabditophora</taxon>
        <taxon>Macrostomorpha</taxon>
        <taxon>Macrostomida</taxon>
        <taxon>Macrostomidae</taxon>
        <taxon>Macrostomum</taxon>
    </lineage>
</organism>
<dbReference type="WBParaSite" id="maker-unitig_27678-snap-gene-0.1-mRNA-1">
    <property type="protein sequence ID" value="maker-unitig_27678-snap-gene-0.1-mRNA-1"/>
    <property type="gene ID" value="maker-unitig_27678-snap-gene-0.1"/>
</dbReference>
<keyword evidence="4 5" id="KW-0472">Membrane</keyword>
<dbReference type="PANTHER" id="PTHR24064">
    <property type="entry name" value="SOLUTE CARRIER FAMILY 22 MEMBER"/>
    <property type="match status" value="1"/>
</dbReference>
<dbReference type="Gene3D" id="1.20.1250.20">
    <property type="entry name" value="MFS general substrate transporter like domains"/>
    <property type="match status" value="1"/>
</dbReference>
<evidence type="ECO:0000313" key="6">
    <source>
        <dbReference type="Proteomes" id="UP000095280"/>
    </source>
</evidence>
<comment type="subcellular location">
    <subcellularLocation>
        <location evidence="1">Membrane</location>
        <topology evidence="1">Multi-pass membrane protein</topology>
    </subcellularLocation>
</comment>
<dbReference type="AlphaFoldDB" id="A0A1I8FCC9"/>
<evidence type="ECO:0000313" key="7">
    <source>
        <dbReference type="WBParaSite" id="maker-unitig_27678-snap-gene-0.1-mRNA-1"/>
    </source>
</evidence>